<evidence type="ECO:0000313" key="2">
    <source>
        <dbReference type="Proteomes" id="UP000586305"/>
    </source>
</evidence>
<reference evidence="1 2" key="1">
    <citation type="submission" date="2020-04" db="EMBL/GenBank/DDBJ databases">
        <title>Pseudoalteromonas caenipelagi sp. nov., isolated from a tidal flat.</title>
        <authorList>
            <person name="Park S."/>
            <person name="Yoon J.-H."/>
        </authorList>
    </citation>
    <scope>NUCLEOTIDE SEQUENCE [LARGE SCALE GENOMIC DNA]</scope>
    <source>
        <strain evidence="1 2">JBTF-M23</strain>
    </source>
</reference>
<comment type="caution">
    <text evidence="1">The sequence shown here is derived from an EMBL/GenBank/DDBJ whole genome shotgun (WGS) entry which is preliminary data.</text>
</comment>
<protein>
    <submittedName>
        <fullName evidence="1">Uncharacterized protein</fullName>
    </submittedName>
</protein>
<organism evidence="1 2">
    <name type="scientific">Pseudoalteromonas caenipelagi</name>
    <dbReference type="NCBI Taxonomy" id="2726988"/>
    <lineage>
        <taxon>Bacteria</taxon>
        <taxon>Pseudomonadati</taxon>
        <taxon>Pseudomonadota</taxon>
        <taxon>Gammaproteobacteria</taxon>
        <taxon>Alteromonadales</taxon>
        <taxon>Pseudoalteromonadaceae</taxon>
        <taxon>Pseudoalteromonas</taxon>
    </lineage>
</organism>
<keyword evidence="2" id="KW-1185">Reference proteome</keyword>
<evidence type="ECO:0000313" key="1">
    <source>
        <dbReference type="EMBL" id="NOU50584.1"/>
    </source>
</evidence>
<gene>
    <name evidence="1" type="ORF">HG263_08520</name>
</gene>
<dbReference type="RefSeq" id="WP_171625671.1">
    <property type="nucleotide sequence ID" value="NZ_JABBPG010000003.1"/>
</dbReference>
<name>A0A849VF85_9GAMM</name>
<accession>A0A849VF85</accession>
<sequence>MSEKESVQTLIEMIKQRDTQALVDFYQQSDINENIAQLKYLYQQAIQDQAHYQFFQDLVASFLEHKPLPTALIGGINDIEKLTFFTPALSASEGFSLKNDQGSTILHALLSQTKAAPPPFNYIRSLLLFERNESLATALATRNDQQLLPMECYLAFNPCFEPLAAHELTAALALLEAQIKQVPSEINTLRLICNHLKNNAHFDELTSSSHRIILLGAAFECPSEDVMTLLH</sequence>
<dbReference type="EMBL" id="JABBPG010000003">
    <property type="protein sequence ID" value="NOU50584.1"/>
    <property type="molecule type" value="Genomic_DNA"/>
</dbReference>
<proteinExistence type="predicted"/>
<dbReference type="AlphaFoldDB" id="A0A849VF85"/>
<dbReference type="Proteomes" id="UP000586305">
    <property type="component" value="Unassembled WGS sequence"/>
</dbReference>